<proteinExistence type="predicted"/>
<dbReference type="Pfam" id="PF00248">
    <property type="entry name" value="Aldo_ket_red"/>
    <property type="match status" value="1"/>
</dbReference>
<dbReference type="InterPro" id="IPR036812">
    <property type="entry name" value="NAD(P)_OxRdtase_dom_sf"/>
</dbReference>
<dbReference type="Proteomes" id="UP001295423">
    <property type="component" value="Unassembled WGS sequence"/>
</dbReference>
<evidence type="ECO:0000256" key="1">
    <source>
        <dbReference type="ARBA" id="ARBA00023002"/>
    </source>
</evidence>
<dbReference type="PANTHER" id="PTHR43625:SF40">
    <property type="entry name" value="ALDO-KETO REDUCTASE YAKC [NADP(+)]"/>
    <property type="match status" value="1"/>
</dbReference>
<feature type="domain" description="NADP-dependent oxidoreductase" evidence="2">
    <location>
        <begin position="18"/>
        <end position="314"/>
    </location>
</feature>
<dbReference type="SUPFAM" id="SSF51430">
    <property type="entry name" value="NAD(P)-linked oxidoreductase"/>
    <property type="match status" value="1"/>
</dbReference>
<evidence type="ECO:0000313" key="3">
    <source>
        <dbReference type="EMBL" id="CAJ1960648.1"/>
    </source>
</evidence>
<evidence type="ECO:0000313" key="4">
    <source>
        <dbReference type="Proteomes" id="UP001295423"/>
    </source>
</evidence>
<protein>
    <recommendedName>
        <fullName evidence="2">NADP-dependent oxidoreductase domain-containing protein</fullName>
    </recommendedName>
</protein>
<dbReference type="PRINTS" id="PR00069">
    <property type="entry name" value="ALDKETRDTASE"/>
</dbReference>
<accession>A0AAD2G2X7</accession>
<dbReference type="EMBL" id="CAKOGP040002069">
    <property type="protein sequence ID" value="CAJ1960648.1"/>
    <property type="molecule type" value="Genomic_DNA"/>
</dbReference>
<name>A0AAD2G2X7_9STRA</name>
<gene>
    <name evidence="3" type="ORF">CYCCA115_LOCUS18824</name>
</gene>
<dbReference type="InterPro" id="IPR023210">
    <property type="entry name" value="NADP_OxRdtase_dom"/>
</dbReference>
<dbReference type="Gene3D" id="3.20.20.100">
    <property type="entry name" value="NADP-dependent oxidoreductase domain"/>
    <property type="match status" value="1"/>
</dbReference>
<dbReference type="InterPro" id="IPR020471">
    <property type="entry name" value="AKR"/>
</dbReference>
<dbReference type="PANTHER" id="PTHR43625">
    <property type="entry name" value="AFLATOXIN B1 ALDEHYDE REDUCTASE"/>
    <property type="match status" value="1"/>
</dbReference>
<reference evidence="3" key="1">
    <citation type="submission" date="2023-08" db="EMBL/GenBank/DDBJ databases">
        <authorList>
            <person name="Audoor S."/>
            <person name="Bilcke G."/>
        </authorList>
    </citation>
    <scope>NUCLEOTIDE SEQUENCE</scope>
</reference>
<evidence type="ECO:0000259" key="2">
    <source>
        <dbReference type="Pfam" id="PF00248"/>
    </source>
</evidence>
<dbReference type="PROSITE" id="PS51257">
    <property type="entry name" value="PROKAR_LIPOPROTEIN"/>
    <property type="match status" value="1"/>
</dbReference>
<keyword evidence="4" id="KW-1185">Reference proteome</keyword>
<dbReference type="GO" id="GO:0005737">
    <property type="term" value="C:cytoplasm"/>
    <property type="evidence" value="ECO:0007669"/>
    <property type="project" value="TreeGrafter"/>
</dbReference>
<comment type="caution">
    <text evidence="3">The sequence shown here is derived from an EMBL/GenBank/DDBJ whole genome shotgun (WGS) entry which is preliminary data.</text>
</comment>
<dbReference type="AlphaFoldDB" id="A0AAD2G2X7"/>
<organism evidence="3 4">
    <name type="scientific">Cylindrotheca closterium</name>
    <dbReference type="NCBI Taxonomy" id="2856"/>
    <lineage>
        <taxon>Eukaryota</taxon>
        <taxon>Sar</taxon>
        <taxon>Stramenopiles</taxon>
        <taxon>Ochrophyta</taxon>
        <taxon>Bacillariophyta</taxon>
        <taxon>Bacillariophyceae</taxon>
        <taxon>Bacillariophycidae</taxon>
        <taxon>Bacillariales</taxon>
        <taxon>Bacillariaceae</taxon>
        <taxon>Cylindrotheca</taxon>
    </lineage>
</organism>
<keyword evidence="1" id="KW-0560">Oxidoreductase</keyword>
<sequence length="337" mass="37038">MKLFASKALPTSSPGSGIAFGCMGISAFYGTPMEDTKALELLKGVYDRGCRHFDTAEIYATKGYKPNEAILGEFFQTVPRDSFTVATKYMPSSGNPSVYEYEDVKAHLEASLKKLQMESVDLYYAHRVLSVEGGIKFVKAAKKLKEEGMIKEIGLSEVSGSWLKKICQEAGPVDAVQQEWSLLTRTLEADLVPACKELDVTIVAYSPLSRNLLAKKVESSALGEGDFRANLPRYAKEALEANNKIVDKIEELGKKHDASPAQIAISWIFHKAKEMGVSVIPIPGTTKIKNAESNMGSVKVELSDEECKELEALSALVKGERYQDNFMGNNMSIESQK</sequence>
<dbReference type="InterPro" id="IPR050791">
    <property type="entry name" value="Aldo-Keto_reductase"/>
</dbReference>
<dbReference type="GO" id="GO:0016491">
    <property type="term" value="F:oxidoreductase activity"/>
    <property type="evidence" value="ECO:0007669"/>
    <property type="project" value="UniProtKB-KW"/>
</dbReference>